<organism evidence="2 3">
    <name type="scientific">Anaerosporobacter mobilis DSM 15930</name>
    <dbReference type="NCBI Taxonomy" id="1120996"/>
    <lineage>
        <taxon>Bacteria</taxon>
        <taxon>Bacillati</taxon>
        <taxon>Bacillota</taxon>
        <taxon>Clostridia</taxon>
        <taxon>Lachnospirales</taxon>
        <taxon>Lachnospiraceae</taxon>
        <taxon>Anaerosporobacter</taxon>
    </lineage>
</organism>
<dbReference type="InterPro" id="IPR016181">
    <property type="entry name" value="Acyl_CoA_acyltransferase"/>
</dbReference>
<evidence type="ECO:0000313" key="2">
    <source>
        <dbReference type="EMBL" id="SHM85589.1"/>
    </source>
</evidence>
<dbReference type="STRING" id="1120996.SAMN02746066_03613"/>
<proteinExistence type="predicted"/>
<dbReference type="AlphaFoldDB" id="A0A1M7M4I1"/>
<dbReference type="EMBL" id="FRCP01000019">
    <property type="protein sequence ID" value="SHM85589.1"/>
    <property type="molecule type" value="Genomic_DNA"/>
</dbReference>
<dbReference type="InterPro" id="IPR024320">
    <property type="entry name" value="LPG_synthase_C"/>
</dbReference>
<dbReference type="Proteomes" id="UP000184038">
    <property type="component" value="Unassembled WGS sequence"/>
</dbReference>
<name>A0A1M7M4I1_9FIRM</name>
<gene>
    <name evidence="2" type="ORF">SAMN02746066_03613</name>
</gene>
<dbReference type="SUPFAM" id="SSF55729">
    <property type="entry name" value="Acyl-CoA N-acyltransferases (Nat)"/>
    <property type="match status" value="2"/>
</dbReference>
<dbReference type="Pfam" id="PF09924">
    <property type="entry name" value="LPG_synthase_C"/>
    <property type="match status" value="1"/>
</dbReference>
<sequence>MITFKKVELNDKEWINHRLKQAQYKSCDFSFVNNFIWRHSNHIEFADVNGFYCLKSGLGEEQMYTYPVGEGDIKPIIEALMEDAKERNIQFRLRGIPESEVSKVEEAFPGLFNIEAPRDESDYVYRTERLTTLAGKKLHGKRNHIARFKDNPDWQYEQITRENIEDCKKMNAKWCSLYDCENDTNLQLEACAVSCAFNNFFDLDLVGGLIRREGEVIAYTIGEPLTDDTFVVHIEKAFPDIQGAYPMINQQFVTHNCQDYEYVNREEDMGEEGLRKAKLSYYPDLLIEKYTAVLK</sequence>
<evidence type="ECO:0000313" key="3">
    <source>
        <dbReference type="Proteomes" id="UP000184038"/>
    </source>
</evidence>
<reference evidence="2 3" key="1">
    <citation type="submission" date="2016-11" db="EMBL/GenBank/DDBJ databases">
        <authorList>
            <person name="Jaros S."/>
            <person name="Januszkiewicz K."/>
            <person name="Wedrychowicz H."/>
        </authorList>
    </citation>
    <scope>NUCLEOTIDE SEQUENCE [LARGE SCALE GENOMIC DNA]</scope>
    <source>
        <strain evidence="2 3">DSM 15930</strain>
    </source>
</reference>
<protein>
    <recommendedName>
        <fullName evidence="1">Phosphatidylglycerol lysyltransferase C-terminal domain-containing protein</fullName>
    </recommendedName>
</protein>
<evidence type="ECO:0000259" key="1">
    <source>
        <dbReference type="Pfam" id="PF09924"/>
    </source>
</evidence>
<dbReference type="RefSeq" id="WP_073289861.1">
    <property type="nucleotide sequence ID" value="NZ_FRCP01000019.1"/>
</dbReference>
<accession>A0A1M7M4I1</accession>
<dbReference type="PANTHER" id="PTHR41373">
    <property type="entry name" value="DUF2156 DOMAIN-CONTAINING PROTEIN"/>
    <property type="match status" value="1"/>
</dbReference>
<keyword evidence="3" id="KW-1185">Reference proteome</keyword>
<dbReference type="PIRSF" id="PIRSF018688">
    <property type="entry name" value="UCP018688"/>
    <property type="match status" value="1"/>
</dbReference>
<dbReference type="InterPro" id="IPR016732">
    <property type="entry name" value="UCP018688"/>
</dbReference>
<dbReference type="Gene3D" id="3.40.630.30">
    <property type="match status" value="1"/>
</dbReference>
<feature type="domain" description="Phosphatidylglycerol lysyltransferase C-terminal" evidence="1">
    <location>
        <begin position="23"/>
        <end position="292"/>
    </location>
</feature>
<dbReference type="PANTHER" id="PTHR41373:SF1">
    <property type="entry name" value="PHOSPHATIDYLGLYCEROL LYSYLTRANSFERASE C-TERMINAL DOMAIN-CONTAINING PROTEIN"/>
    <property type="match status" value="1"/>
</dbReference>